<dbReference type="SUPFAM" id="SSF103473">
    <property type="entry name" value="MFS general substrate transporter"/>
    <property type="match status" value="1"/>
</dbReference>
<evidence type="ECO:0000256" key="4">
    <source>
        <dbReference type="ARBA" id="ARBA00022597"/>
    </source>
</evidence>
<feature type="transmembrane region" description="Helical" evidence="8">
    <location>
        <begin position="386"/>
        <end position="405"/>
    </location>
</feature>
<evidence type="ECO:0000313" key="11">
    <source>
        <dbReference type="RefSeq" id="XP_026673486.1"/>
    </source>
</evidence>
<keyword evidence="5 8" id="KW-0812">Transmembrane</keyword>
<keyword evidence="7 8" id="KW-0472">Membrane</keyword>
<evidence type="ECO:0000256" key="1">
    <source>
        <dbReference type="ARBA" id="ARBA00004651"/>
    </source>
</evidence>
<proteinExistence type="predicted"/>
<feature type="transmembrane region" description="Helical" evidence="8">
    <location>
        <begin position="86"/>
        <end position="108"/>
    </location>
</feature>
<accession>A0AAJ7S8Y3</accession>
<keyword evidence="4" id="KW-0762">Sugar transport</keyword>
<evidence type="ECO:0000256" key="3">
    <source>
        <dbReference type="ARBA" id="ARBA00022475"/>
    </source>
</evidence>
<evidence type="ECO:0000259" key="9">
    <source>
        <dbReference type="PROSITE" id="PS50850"/>
    </source>
</evidence>
<dbReference type="AlphaFoldDB" id="A0AAJ7S8Y3"/>
<reference evidence="11 12" key="1">
    <citation type="submission" date="2025-04" db="UniProtKB">
        <authorList>
            <consortium name="RefSeq"/>
        </authorList>
    </citation>
    <scope>IDENTIFICATION</scope>
    <source>
        <tissue evidence="11 12">Whole body</tissue>
    </source>
</reference>
<dbReference type="KEGG" id="ccal:113464924"/>
<dbReference type="InterPro" id="IPR020846">
    <property type="entry name" value="MFS_dom"/>
</dbReference>
<feature type="transmembrane region" description="Helical" evidence="8">
    <location>
        <begin position="289"/>
        <end position="310"/>
    </location>
</feature>
<evidence type="ECO:0000256" key="2">
    <source>
        <dbReference type="ARBA" id="ARBA00022448"/>
    </source>
</evidence>
<dbReference type="PANTHER" id="PTHR48021">
    <property type="match status" value="1"/>
</dbReference>
<evidence type="ECO:0000256" key="6">
    <source>
        <dbReference type="ARBA" id="ARBA00022989"/>
    </source>
</evidence>
<feature type="transmembrane region" description="Helical" evidence="8">
    <location>
        <begin position="351"/>
        <end position="374"/>
    </location>
</feature>
<feature type="transmembrane region" description="Helical" evidence="8">
    <location>
        <begin position="139"/>
        <end position="158"/>
    </location>
</feature>
<dbReference type="GO" id="GO:0022857">
    <property type="term" value="F:transmembrane transporter activity"/>
    <property type="evidence" value="ECO:0007669"/>
    <property type="project" value="InterPro"/>
</dbReference>
<evidence type="ECO:0000256" key="7">
    <source>
        <dbReference type="ARBA" id="ARBA00023136"/>
    </source>
</evidence>
<feature type="transmembrane region" description="Helical" evidence="8">
    <location>
        <begin position="251"/>
        <end position="274"/>
    </location>
</feature>
<dbReference type="PROSITE" id="PS50850">
    <property type="entry name" value="MFS"/>
    <property type="match status" value="1"/>
</dbReference>
<evidence type="ECO:0000256" key="5">
    <source>
        <dbReference type="ARBA" id="ARBA00022692"/>
    </source>
</evidence>
<dbReference type="GO" id="GO:0005886">
    <property type="term" value="C:plasma membrane"/>
    <property type="evidence" value="ECO:0007669"/>
    <property type="project" value="UniProtKB-SubCell"/>
</dbReference>
<name>A0AAJ7S8Y3_9HYME</name>
<dbReference type="FunFam" id="1.20.1250.20:FF:000218">
    <property type="entry name" value="facilitated trehalose transporter Tret1"/>
    <property type="match status" value="1"/>
</dbReference>
<evidence type="ECO:0000313" key="12">
    <source>
        <dbReference type="RefSeq" id="XP_026673487.1"/>
    </source>
</evidence>
<dbReference type="InterPro" id="IPR005828">
    <property type="entry name" value="MFS_sugar_transport-like"/>
</dbReference>
<keyword evidence="3" id="KW-1003">Cell membrane</keyword>
<dbReference type="InterPro" id="IPR050549">
    <property type="entry name" value="MFS_Trehalose_Transporter"/>
</dbReference>
<sequence>MRIIENFLRVWPQWTVCITVTLLGVDLGLVVGWTSPYLAKLTNNESVLQITNDEASWVVSLVPFGRLFGAVIGSMAMEYYGSKKSLLATGLSLIIGWIGIIFANSAAWLYVSRFSSGISLGMFYSCFALYMGEIASPNIRGALVSTIINGLPLGTLIGNIMGPYMSMMCFGIISLVVNVCFIVVFPFLPQSPHYYVRRENSVEAKKAIQWYQRKSNVNVELEMIEDFVRSSKSLNFRDKLRQIVQKKNRRVFSIIIFLFIFMQMSGMNTIVFYMEIIVRNAKVTSIDPAAVVMISNAIGIVVGWISVYCIDRCGRRILLAVSSACLVLATLLLGLHFMLLDLNYDPKNFEWLPILAMILYMLMFIGLVPVPSTLLSEMFPDDLKSIAGFTAGISSGLFAFISSRTYQPMVDLMSEKYVFWLYAIIMTVCFFYCLIAVPETKGKTLQEIQDMLAAMDEQEKPNLETKTKCDSKH</sequence>
<gene>
    <name evidence="11 12" type="primary">LOC113464924</name>
</gene>
<organism evidence="10 11">
    <name type="scientific">Ceratina calcarata</name>
    <dbReference type="NCBI Taxonomy" id="156304"/>
    <lineage>
        <taxon>Eukaryota</taxon>
        <taxon>Metazoa</taxon>
        <taxon>Ecdysozoa</taxon>
        <taxon>Arthropoda</taxon>
        <taxon>Hexapoda</taxon>
        <taxon>Insecta</taxon>
        <taxon>Pterygota</taxon>
        <taxon>Neoptera</taxon>
        <taxon>Endopterygota</taxon>
        <taxon>Hymenoptera</taxon>
        <taxon>Apocrita</taxon>
        <taxon>Aculeata</taxon>
        <taxon>Apoidea</taxon>
        <taxon>Anthophila</taxon>
        <taxon>Apidae</taxon>
        <taxon>Ceratina</taxon>
        <taxon>Zadontomerus</taxon>
    </lineage>
</organism>
<dbReference type="RefSeq" id="XP_026673486.1">
    <property type="nucleotide sequence ID" value="XM_026817685.1"/>
</dbReference>
<dbReference type="PANTHER" id="PTHR48021:SF1">
    <property type="entry name" value="GH07001P-RELATED"/>
    <property type="match status" value="1"/>
</dbReference>
<comment type="subcellular location">
    <subcellularLocation>
        <location evidence="1">Cell membrane</location>
        <topology evidence="1">Multi-pass membrane protein</topology>
    </subcellularLocation>
</comment>
<dbReference type="InterPro" id="IPR036259">
    <property type="entry name" value="MFS_trans_sf"/>
</dbReference>
<feature type="transmembrane region" description="Helical" evidence="8">
    <location>
        <begin position="317"/>
        <end position="339"/>
    </location>
</feature>
<protein>
    <submittedName>
        <fullName evidence="11">Facilitated trehalose transporter Tret1-like isoform X1</fullName>
    </submittedName>
    <submittedName>
        <fullName evidence="12">Facilitated trehalose transporter Tret1-like isoform X2</fullName>
    </submittedName>
</protein>
<feature type="transmembrane region" description="Helical" evidence="8">
    <location>
        <begin position="417"/>
        <end position="437"/>
    </location>
</feature>
<feature type="domain" description="Major facilitator superfamily (MFS) profile" evidence="9">
    <location>
        <begin position="12"/>
        <end position="441"/>
    </location>
</feature>
<feature type="transmembrane region" description="Helical" evidence="8">
    <location>
        <begin position="55"/>
        <end position="74"/>
    </location>
</feature>
<evidence type="ECO:0000256" key="8">
    <source>
        <dbReference type="SAM" id="Phobius"/>
    </source>
</evidence>
<dbReference type="Gene3D" id="1.20.1250.20">
    <property type="entry name" value="MFS general substrate transporter like domains"/>
    <property type="match status" value="1"/>
</dbReference>
<dbReference type="Proteomes" id="UP000694925">
    <property type="component" value="Unplaced"/>
</dbReference>
<feature type="transmembrane region" description="Helical" evidence="8">
    <location>
        <begin position="114"/>
        <end position="132"/>
    </location>
</feature>
<feature type="transmembrane region" description="Helical" evidence="8">
    <location>
        <begin position="164"/>
        <end position="188"/>
    </location>
</feature>
<dbReference type="RefSeq" id="XP_026673487.1">
    <property type="nucleotide sequence ID" value="XM_026817686.1"/>
</dbReference>
<keyword evidence="6 8" id="KW-1133">Transmembrane helix</keyword>
<dbReference type="Pfam" id="PF00083">
    <property type="entry name" value="Sugar_tr"/>
    <property type="match status" value="1"/>
</dbReference>
<evidence type="ECO:0000313" key="10">
    <source>
        <dbReference type="Proteomes" id="UP000694925"/>
    </source>
</evidence>
<feature type="transmembrane region" description="Helical" evidence="8">
    <location>
        <begin position="12"/>
        <end position="35"/>
    </location>
</feature>
<dbReference type="GeneID" id="113464924"/>
<keyword evidence="2" id="KW-0813">Transport</keyword>
<keyword evidence="10" id="KW-1185">Reference proteome</keyword>